<dbReference type="GO" id="GO:0008760">
    <property type="term" value="F:UDP-N-acetylglucosamine 1-carboxyvinyltransferase activity"/>
    <property type="evidence" value="ECO:0007669"/>
    <property type="project" value="UniProtKB-EC"/>
</dbReference>
<comment type="subcellular location">
    <subcellularLocation>
        <location evidence="1">Cytoplasm</location>
    </subcellularLocation>
</comment>
<evidence type="ECO:0000256" key="14">
    <source>
        <dbReference type="ARBA" id="ARBA00042443"/>
    </source>
</evidence>
<evidence type="ECO:0000256" key="11">
    <source>
        <dbReference type="ARBA" id="ARBA00038367"/>
    </source>
</evidence>
<proteinExistence type="inferred from homology"/>
<evidence type="ECO:0000256" key="13">
    <source>
        <dbReference type="ARBA" id="ARBA00039754"/>
    </source>
</evidence>
<keyword evidence="3" id="KW-0963">Cytoplasm</keyword>
<keyword evidence="8" id="KW-0131">Cell cycle</keyword>
<dbReference type="InterPro" id="IPR036968">
    <property type="entry name" value="Enolpyruvate_Tfrase_sf"/>
</dbReference>
<evidence type="ECO:0000256" key="7">
    <source>
        <dbReference type="ARBA" id="ARBA00022984"/>
    </source>
</evidence>
<comment type="function">
    <text evidence="10">Cell wall formation. Adds enolpyruvyl to UDP-N-acetylglucosamine.</text>
</comment>
<evidence type="ECO:0000256" key="8">
    <source>
        <dbReference type="ARBA" id="ARBA00023306"/>
    </source>
</evidence>
<evidence type="ECO:0000256" key="10">
    <source>
        <dbReference type="ARBA" id="ARBA00037534"/>
    </source>
</evidence>
<dbReference type="GO" id="GO:0071555">
    <property type="term" value="P:cell wall organization"/>
    <property type="evidence" value="ECO:0007669"/>
    <property type="project" value="UniProtKB-KW"/>
</dbReference>
<dbReference type="GO" id="GO:0009252">
    <property type="term" value="P:peptidoglycan biosynthetic process"/>
    <property type="evidence" value="ECO:0007669"/>
    <property type="project" value="UniProtKB-KW"/>
</dbReference>
<evidence type="ECO:0000256" key="5">
    <source>
        <dbReference type="ARBA" id="ARBA00022679"/>
    </source>
</evidence>
<evidence type="ECO:0000256" key="9">
    <source>
        <dbReference type="ARBA" id="ARBA00023316"/>
    </source>
</evidence>
<evidence type="ECO:0000256" key="1">
    <source>
        <dbReference type="ARBA" id="ARBA00004496"/>
    </source>
</evidence>
<keyword evidence="9" id="KW-0961">Cell wall biogenesis/degradation</keyword>
<comment type="pathway">
    <text evidence="2">Cell wall biogenesis; peptidoglycan biosynthesis.</text>
</comment>
<keyword evidence="19" id="KW-1185">Reference proteome</keyword>
<evidence type="ECO:0000256" key="6">
    <source>
        <dbReference type="ARBA" id="ARBA00022960"/>
    </source>
</evidence>
<comment type="similarity">
    <text evidence="11">Belongs to the EPSP synthase family. MurA subfamily.</text>
</comment>
<dbReference type="RefSeq" id="WP_041131678.1">
    <property type="nucleotide sequence ID" value="NZ_CP010407.1"/>
</dbReference>
<evidence type="ECO:0000256" key="3">
    <source>
        <dbReference type="ARBA" id="ARBA00022490"/>
    </source>
</evidence>
<comment type="catalytic activity">
    <reaction evidence="16">
        <text>phosphoenolpyruvate + UDP-N-acetyl-alpha-D-glucosamine = UDP-N-acetyl-3-O-(1-carboxyvinyl)-alpha-D-glucosamine + phosphate</text>
        <dbReference type="Rhea" id="RHEA:18681"/>
        <dbReference type="ChEBI" id="CHEBI:43474"/>
        <dbReference type="ChEBI" id="CHEBI:57705"/>
        <dbReference type="ChEBI" id="CHEBI:58702"/>
        <dbReference type="ChEBI" id="CHEBI:68483"/>
        <dbReference type="EC" id="2.5.1.7"/>
    </reaction>
</comment>
<keyword evidence="4" id="KW-0132">Cell division</keyword>
<dbReference type="HOGENOM" id="CLU_027387_0_0_11"/>
<protein>
    <recommendedName>
        <fullName evidence="13">UDP-N-acetylglucosamine 1-carboxyvinyltransferase</fullName>
        <ecNumber evidence="12">2.5.1.7</ecNumber>
    </recommendedName>
    <alternativeName>
        <fullName evidence="14">Enoylpyruvate transferase</fullName>
    </alternativeName>
    <alternativeName>
        <fullName evidence="15">UDP-N-acetylglucosamine enolpyruvyl transferase</fullName>
    </alternativeName>
</protein>
<evidence type="ECO:0000256" key="2">
    <source>
        <dbReference type="ARBA" id="ARBA00004752"/>
    </source>
</evidence>
<gene>
    <name evidence="18" type="ORF">SVTN_28515</name>
</gene>
<evidence type="ECO:0000256" key="16">
    <source>
        <dbReference type="ARBA" id="ARBA00047527"/>
    </source>
</evidence>
<dbReference type="Gene3D" id="3.65.10.10">
    <property type="entry name" value="Enolpyruvate transferase domain"/>
    <property type="match status" value="2"/>
</dbReference>
<evidence type="ECO:0000313" key="19">
    <source>
        <dbReference type="Proteomes" id="UP000031774"/>
    </source>
</evidence>
<evidence type="ECO:0000256" key="12">
    <source>
        <dbReference type="ARBA" id="ARBA00039108"/>
    </source>
</evidence>
<keyword evidence="5 18" id="KW-0808">Transferase</keyword>
<dbReference type="Pfam" id="PF00275">
    <property type="entry name" value="EPSP_synthase"/>
    <property type="match status" value="1"/>
</dbReference>
<evidence type="ECO:0000256" key="15">
    <source>
        <dbReference type="ARBA" id="ARBA00042842"/>
    </source>
</evidence>
<dbReference type="GO" id="GO:0005737">
    <property type="term" value="C:cytoplasm"/>
    <property type="evidence" value="ECO:0007669"/>
    <property type="project" value="UniProtKB-SubCell"/>
</dbReference>
<dbReference type="InterPro" id="IPR050068">
    <property type="entry name" value="MurA_subfamily"/>
</dbReference>
<organism evidence="18 19">
    <name type="scientific">Streptomyces vietnamensis</name>
    <dbReference type="NCBI Taxonomy" id="362257"/>
    <lineage>
        <taxon>Bacteria</taxon>
        <taxon>Bacillati</taxon>
        <taxon>Actinomycetota</taxon>
        <taxon>Actinomycetes</taxon>
        <taxon>Kitasatosporales</taxon>
        <taxon>Streptomycetaceae</taxon>
        <taxon>Streptomyces</taxon>
    </lineage>
</organism>
<accession>A0A0B5IHE3</accession>
<dbReference type="STRING" id="362257.SVTN_28515"/>
<dbReference type="EC" id="2.5.1.7" evidence="12"/>
<keyword evidence="6" id="KW-0133">Cell shape</keyword>
<sequence>MDLSPARTRDVDAVTVRPGRPLAGTVRVDGSKNAALPLLTAAASLGRGVRLSGIPASADVQRMLGLLEQAGYRVARPVAEPGAVIVTPQEHPAEAPDLADAARIRASYYLVAPLLAAYGQAALPWPGGCRIGDRGMELHFTVYEAFGDTVLLDDSGYRVLAADRGRGRDKVVLTLPFRSRGASIAAICRAVVAGSRLELGNPNLSPETTGVLAALRSAGWTARADSDTITLAPPLGIPAGTVAWAVPGDKIEAGTLACAIAATGGEGRVEGVAGSDLKVLAGLLDWAGIPVSLAPDAITVHRAHTMSGRPLRAVASLTPDGLDADFEPALMALALTLPGTHLFADDINPGRHGNLLPQLARLGAVVEELSPTRCRLAGPQRLNGTTVKATDIRTGSALLIAGLGARGATTVSGLDQLRRGHADLPAKLRALGADLTDVPR</sequence>
<dbReference type="GO" id="GO:0008360">
    <property type="term" value="P:regulation of cell shape"/>
    <property type="evidence" value="ECO:0007669"/>
    <property type="project" value="UniProtKB-KW"/>
</dbReference>
<dbReference type="SUPFAM" id="SSF55205">
    <property type="entry name" value="EPT/RTPC-like"/>
    <property type="match status" value="1"/>
</dbReference>
<dbReference type="Proteomes" id="UP000031774">
    <property type="component" value="Chromosome"/>
</dbReference>
<evidence type="ECO:0000256" key="4">
    <source>
        <dbReference type="ARBA" id="ARBA00022618"/>
    </source>
</evidence>
<evidence type="ECO:0000313" key="18">
    <source>
        <dbReference type="EMBL" id="AJF67749.1"/>
    </source>
</evidence>
<feature type="domain" description="Enolpyruvate transferase" evidence="17">
    <location>
        <begin position="16"/>
        <end position="427"/>
    </location>
</feature>
<dbReference type="GO" id="GO:0051301">
    <property type="term" value="P:cell division"/>
    <property type="evidence" value="ECO:0007669"/>
    <property type="project" value="UniProtKB-KW"/>
</dbReference>
<dbReference type="EMBL" id="CP010407">
    <property type="protein sequence ID" value="AJF67749.1"/>
    <property type="molecule type" value="Genomic_DNA"/>
</dbReference>
<name>A0A0B5IHE3_9ACTN</name>
<keyword evidence="7" id="KW-0573">Peptidoglycan synthesis</keyword>
<dbReference type="InterPro" id="IPR001986">
    <property type="entry name" value="Enolpyruvate_Tfrase_dom"/>
</dbReference>
<reference evidence="18 19" key="1">
    <citation type="submission" date="2014-12" db="EMBL/GenBank/DDBJ databases">
        <title>Complete genome sequence of Streptomyces vietnamensis strain GIMV4.0001, a genetic manipulable producer of the benzoisochromanequinone antibiotic granaticin.</title>
        <authorList>
            <person name="Deng M.R."/>
            <person name="Guo J."/>
            <person name="Ma L.Y."/>
            <person name="Feng G.D."/>
            <person name="Mo C.Y."/>
            <person name="Zhu H.H."/>
        </authorList>
    </citation>
    <scope>NUCLEOTIDE SEQUENCE [LARGE SCALE GENOMIC DNA]</scope>
    <source>
        <strain evidence="19">GIMV4.0001</strain>
    </source>
</reference>
<evidence type="ECO:0000259" key="17">
    <source>
        <dbReference type="Pfam" id="PF00275"/>
    </source>
</evidence>
<dbReference type="KEGG" id="svt:SVTN_28515"/>
<dbReference type="InterPro" id="IPR013792">
    <property type="entry name" value="RNA3'P_cycl/enolpyr_Trfase_a/b"/>
</dbReference>
<dbReference type="PANTHER" id="PTHR43783">
    <property type="entry name" value="UDP-N-ACETYLGLUCOSAMINE 1-CARBOXYVINYLTRANSFERASE"/>
    <property type="match status" value="1"/>
</dbReference>
<dbReference type="PANTHER" id="PTHR43783:SF1">
    <property type="entry name" value="UDP-N-ACETYLGLUCOSAMINE 1-CARBOXYVINYLTRANSFERASE"/>
    <property type="match status" value="1"/>
</dbReference>
<dbReference type="AlphaFoldDB" id="A0A0B5IHE3"/>